<dbReference type="InterPro" id="IPR018490">
    <property type="entry name" value="cNMP-bd_dom_sf"/>
</dbReference>
<dbReference type="EMBL" id="JAASTX010000002">
    <property type="protein sequence ID" value="MBC1490545.1"/>
    <property type="molecule type" value="Genomic_DNA"/>
</dbReference>
<evidence type="ECO:0000313" key="2">
    <source>
        <dbReference type="EMBL" id="MBC1490545.1"/>
    </source>
</evidence>
<evidence type="ECO:0000256" key="1">
    <source>
        <dbReference type="ARBA" id="ARBA00023159"/>
    </source>
</evidence>
<name>A0A7X0XAC6_9LIST</name>
<dbReference type="Gene3D" id="2.60.120.10">
    <property type="entry name" value="Jelly Rolls"/>
    <property type="match status" value="1"/>
</dbReference>
<dbReference type="RefSeq" id="WP_185416557.1">
    <property type="nucleotide sequence ID" value="NZ_JAARQY010000004.1"/>
</dbReference>
<gene>
    <name evidence="2" type="ORF">HCI99_01750</name>
</gene>
<comment type="caution">
    <text evidence="2">The sequence shown here is derived from an EMBL/GenBank/DDBJ whole genome shotgun (WGS) entry which is preliminary data.</text>
</comment>
<organism evidence="2 3">
    <name type="scientific">Listeria booriae</name>
    <dbReference type="NCBI Taxonomy" id="1552123"/>
    <lineage>
        <taxon>Bacteria</taxon>
        <taxon>Bacillati</taxon>
        <taxon>Bacillota</taxon>
        <taxon>Bacilli</taxon>
        <taxon>Bacillales</taxon>
        <taxon>Listeriaceae</taxon>
        <taxon>Listeria</taxon>
    </lineage>
</organism>
<dbReference type="AlphaFoldDB" id="A0A7X0XAC6"/>
<protein>
    <submittedName>
        <fullName evidence="2">Crp/Fnr family transcriptional regulator</fullName>
    </submittedName>
</protein>
<dbReference type="SUPFAM" id="SSF46785">
    <property type="entry name" value="Winged helix' DNA-binding domain"/>
    <property type="match status" value="1"/>
</dbReference>
<accession>A0A7X0XAC6</accession>
<reference evidence="2 3" key="1">
    <citation type="submission" date="2020-03" db="EMBL/GenBank/DDBJ databases">
        <title>Soil Listeria distribution.</title>
        <authorList>
            <person name="Liao J."/>
            <person name="Wiedmann M."/>
        </authorList>
    </citation>
    <scope>NUCLEOTIDE SEQUENCE [LARGE SCALE GENOMIC DNA]</scope>
    <source>
        <strain evidence="2 3">FSL L7-1547</strain>
    </source>
</reference>
<proteinExistence type="predicted"/>
<keyword evidence="1" id="KW-0010">Activator</keyword>
<dbReference type="SUPFAM" id="SSF51206">
    <property type="entry name" value="cAMP-binding domain-like"/>
    <property type="match status" value="1"/>
</dbReference>
<dbReference type="InterPro" id="IPR014710">
    <property type="entry name" value="RmlC-like_jellyroll"/>
</dbReference>
<dbReference type="InterPro" id="IPR036390">
    <property type="entry name" value="WH_DNA-bd_sf"/>
</dbReference>
<dbReference type="Proteomes" id="UP000533953">
    <property type="component" value="Unassembled WGS sequence"/>
</dbReference>
<sequence length="217" mass="25061">MSEKLNTVLAYLKEFPDYYQYVTKKTYAVNEKIILEEEKSKHIFFVVEGHAAVELEDKIRRTNYISIFVHPYNILGIDSFSTFPKKEHSITVMSDHLTLYKIDAEFLLNTLALKPDVHDFLLTSIADIFARHYTLLGMIAKSPKERLYMAFQNLAIEMGTAIKDEILLPSFITQAVLARYCRTTQPNVSNLLTELVNEGFLSNRKSPYHINKDFLAI</sequence>
<evidence type="ECO:0000313" key="3">
    <source>
        <dbReference type="Proteomes" id="UP000533953"/>
    </source>
</evidence>